<reference evidence="2" key="1">
    <citation type="submission" date="2015-06" db="UniProtKB">
        <authorList>
            <consortium name="EnsemblPlants"/>
        </authorList>
    </citation>
    <scope>IDENTIFICATION</scope>
</reference>
<evidence type="ECO:0000313" key="2">
    <source>
        <dbReference type="EnsemblPlants" id="ORGLA10G0010900.1"/>
    </source>
</evidence>
<dbReference type="HOGENOM" id="CLU_2798115_0_0_1"/>
<sequence length="68" mass="7247">MARREKTRAVATQRAVRGRRQGAHRWAGNDVRNGGWTMKGAQARALALPSAPSSTGATQPRPLPLGAD</sequence>
<evidence type="ECO:0000256" key="1">
    <source>
        <dbReference type="SAM" id="MobiDB-lite"/>
    </source>
</evidence>
<dbReference type="EnsemblPlants" id="ORGLA10G0010900.1">
    <property type="protein sequence ID" value="ORGLA10G0010900.1"/>
    <property type="gene ID" value="ORGLA10G0010900"/>
</dbReference>
<dbReference type="Proteomes" id="UP000007306">
    <property type="component" value="Chromosome 10"/>
</dbReference>
<name>I1QSC6_ORYGL</name>
<keyword evidence="3" id="KW-1185">Reference proteome</keyword>
<feature type="region of interest" description="Disordered" evidence="1">
    <location>
        <begin position="1"/>
        <end position="68"/>
    </location>
</feature>
<evidence type="ECO:0000313" key="3">
    <source>
        <dbReference type="Proteomes" id="UP000007306"/>
    </source>
</evidence>
<accession>I1QSC6</accession>
<organism evidence="2 3">
    <name type="scientific">Oryza glaberrima</name>
    <name type="common">African rice</name>
    <dbReference type="NCBI Taxonomy" id="4538"/>
    <lineage>
        <taxon>Eukaryota</taxon>
        <taxon>Viridiplantae</taxon>
        <taxon>Streptophyta</taxon>
        <taxon>Embryophyta</taxon>
        <taxon>Tracheophyta</taxon>
        <taxon>Spermatophyta</taxon>
        <taxon>Magnoliopsida</taxon>
        <taxon>Liliopsida</taxon>
        <taxon>Poales</taxon>
        <taxon>Poaceae</taxon>
        <taxon>BOP clade</taxon>
        <taxon>Oryzoideae</taxon>
        <taxon>Oryzeae</taxon>
        <taxon>Oryzinae</taxon>
        <taxon>Oryza</taxon>
    </lineage>
</organism>
<protein>
    <submittedName>
        <fullName evidence="2">Uncharacterized protein</fullName>
    </submittedName>
</protein>
<feature type="compositionally biased region" description="Low complexity" evidence="1">
    <location>
        <begin position="40"/>
        <end position="58"/>
    </location>
</feature>
<reference evidence="2 3" key="2">
    <citation type="submission" date="2018-04" db="EMBL/GenBank/DDBJ databases">
        <title>OglaRS2 (Oryza glaberrima Reference Sequence Version 2).</title>
        <authorList>
            <person name="Zhang J."/>
            <person name="Kudrna D."/>
            <person name="Lee S."/>
            <person name="Talag J."/>
            <person name="Rajasekar S."/>
            <person name="Wing R.A."/>
        </authorList>
    </citation>
    <scope>NUCLEOTIDE SEQUENCE [LARGE SCALE GENOMIC DNA]</scope>
    <source>
        <strain evidence="2 3">cv. IRGC 96717</strain>
    </source>
</reference>
<dbReference type="AlphaFoldDB" id="I1QSC6"/>
<dbReference type="Gramene" id="ORGLA10G0010900.1">
    <property type="protein sequence ID" value="ORGLA10G0010900.1"/>
    <property type="gene ID" value="ORGLA10G0010900"/>
</dbReference>
<proteinExistence type="predicted"/>